<dbReference type="EMBL" id="UINC01153306">
    <property type="protein sequence ID" value="SVD47955.1"/>
    <property type="molecule type" value="Genomic_DNA"/>
</dbReference>
<protein>
    <submittedName>
        <fullName evidence="1">Uncharacterized protein</fullName>
    </submittedName>
</protein>
<evidence type="ECO:0000313" key="1">
    <source>
        <dbReference type="EMBL" id="SVD47955.1"/>
    </source>
</evidence>
<proteinExistence type="predicted"/>
<accession>A0A382VPM3</accession>
<organism evidence="1">
    <name type="scientific">marine metagenome</name>
    <dbReference type="NCBI Taxonomy" id="408172"/>
    <lineage>
        <taxon>unclassified sequences</taxon>
        <taxon>metagenomes</taxon>
        <taxon>ecological metagenomes</taxon>
    </lineage>
</organism>
<feature type="non-terminal residue" evidence="1">
    <location>
        <position position="38"/>
    </location>
</feature>
<dbReference type="AlphaFoldDB" id="A0A382VPM3"/>
<gene>
    <name evidence="1" type="ORF">METZ01_LOCUS400809</name>
</gene>
<name>A0A382VPM3_9ZZZZ</name>
<reference evidence="1" key="1">
    <citation type="submission" date="2018-05" db="EMBL/GenBank/DDBJ databases">
        <authorList>
            <person name="Lanie J.A."/>
            <person name="Ng W.-L."/>
            <person name="Kazmierczak K.M."/>
            <person name="Andrzejewski T.M."/>
            <person name="Davidsen T.M."/>
            <person name="Wayne K.J."/>
            <person name="Tettelin H."/>
            <person name="Glass J.I."/>
            <person name="Rusch D."/>
            <person name="Podicherti R."/>
            <person name="Tsui H.-C.T."/>
            <person name="Winkler M.E."/>
        </authorList>
    </citation>
    <scope>NUCLEOTIDE SEQUENCE</scope>
</reference>
<sequence length="38" mass="4101">MKKKSPELKDTPDSNVTLSGIIKQIASPVLWTTAVVFG</sequence>